<feature type="binding site" evidence="9">
    <location>
        <position position="160"/>
    </location>
    <ligand>
        <name>3-phosphoshikimate</name>
        <dbReference type="ChEBI" id="CHEBI:145989"/>
    </ligand>
</feature>
<comment type="similarity">
    <text evidence="3 9">Belongs to the EPSP synthase family.</text>
</comment>
<feature type="binding site" evidence="9">
    <location>
        <position position="22"/>
    </location>
    <ligand>
        <name>3-phosphoshikimate</name>
        <dbReference type="ChEBI" id="CHEBI:145989"/>
    </ligand>
</feature>
<feature type="binding site" evidence="9">
    <location>
        <position position="89"/>
    </location>
    <ligand>
        <name>phosphoenolpyruvate</name>
        <dbReference type="ChEBI" id="CHEBI:58702"/>
    </ligand>
</feature>
<dbReference type="PANTHER" id="PTHR21090:SF5">
    <property type="entry name" value="PENTAFUNCTIONAL AROM POLYPEPTIDE"/>
    <property type="match status" value="1"/>
</dbReference>
<dbReference type="AlphaFoldDB" id="A0A976RQQ5"/>
<comment type="caution">
    <text evidence="9">Lacks conserved residue(s) required for the propagation of feature annotation.</text>
</comment>
<feature type="binding site" evidence="9">
    <location>
        <position position="339"/>
    </location>
    <ligand>
        <name>phosphoenolpyruvate</name>
        <dbReference type="ChEBI" id="CHEBI:58702"/>
    </ligand>
</feature>
<evidence type="ECO:0000256" key="4">
    <source>
        <dbReference type="ARBA" id="ARBA00022490"/>
    </source>
</evidence>
<keyword evidence="11" id="KW-0614">Plasmid</keyword>
<keyword evidence="12" id="KW-1185">Reference proteome</keyword>
<keyword evidence="4 9" id="KW-0963">Cytoplasm</keyword>
<feature type="binding site" evidence="9">
    <location>
        <position position="308"/>
    </location>
    <ligand>
        <name>3-phosphoshikimate</name>
        <dbReference type="ChEBI" id="CHEBI:145989"/>
    </ligand>
</feature>
<feature type="binding site" evidence="9">
    <location>
        <position position="17"/>
    </location>
    <ligand>
        <name>phosphoenolpyruvate</name>
        <dbReference type="ChEBI" id="CHEBI:58702"/>
    </ligand>
</feature>
<dbReference type="InterPro" id="IPR006264">
    <property type="entry name" value="EPSP_synthase"/>
</dbReference>
<dbReference type="InterPro" id="IPR013792">
    <property type="entry name" value="RNA3'P_cycl/enolpyr_Trfase_a/b"/>
</dbReference>
<organism evidence="11 12">
    <name type="scientific">Nicoliella spurrieriana</name>
    <dbReference type="NCBI Taxonomy" id="2925830"/>
    <lineage>
        <taxon>Bacteria</taxon>
        <taxon>Bacillati</taxon>
        <taxon>Bacillota</taxon>
        <taxon>Bacilli</taxon>
        <taxon>Lactobacillales</taxon>
        <taxon>Lactobacillaceae</taxon>
        <taxon>Nicoliella</taxon>
    </lineage>
</organism>
<dbReference type="FunFam" id="3.65.10.10:FF:000006">
    <property type="entry name" value="3-phosphoshikimate 1-carboxyvinyltransferase"/>
    <property type="match status" value="1"/>
</dbReference>
<dbReference type="HAMAP" id="MF_00210">
    <property type="entry name" value="EPSP_synth"/>
    <property type="match status" value="1"/>
</dbReference>
<dbReference type="GO" id="GO:0003866">
    <property type="term" value="F:3-phosphoshikimate 1-carboxyvinyltransferase activity"/>
    <property type="evidence" value="ECO:0007669"/>
    <property type="project" value="UniProtKB-UniRule"/>
</dbReference>
<dbReference type="CDD" id="cd01556">
    <property type="entry name" value="EPSP_synthase"/>
    <property type="match status" value="1"/>
</dbReference>
<reference evidence="11" key="1">
    <citation type="journal article" date="2022" name="Int. J. Syst. Evol. Microbiol.">
        <title>Apilactobacillus apisilvae sp. nov., Nicolia spurrieriana gen. nov. sp. nov., Bombilactobacillus folatiphilus sp. nov. and Bombilactobacillus thymidiniphilus sp. nov., four new lactic acid bacterial isolates from stingless bees Tetragonula carbonaria and Austroplebeia australis.</title>
        <authorList>
            <person name="Oliphant S.A."/>
            <person name="Watson-Haigh N.S."/>
            <person name="Sumby K.M."/>
            <person name="Gardner J."/>
            <person name="Groom S."/>
            <person name="Jiranek V."/>
        </authorList>
    </citation>
    <scope>NUCLEOTIDE SEQUENCE</scope>
    <source>
        <strain evidence="11">SGEP1_A5</strain>
    </source>
</reference>
<evidence type="ECO:0000256" key="9">
    <source>
        <dbReference type="HAMAP-Rule" id="MF_00210"/>
    </source>
</evidence>
<proteinExistence type="inferred from homology"/>
<gene>
    <name evidence="9 11" type="primary">aroA</name>
    <name evidence="11" type="ORF">MOO44_01475</name>
</gene>
<comment type="function">
    <text evidence="1 9">Catalyzes the transfer of the enolpyruvyl moiety of phosphoenolpyruvate (PEP) to the 5-hydroxyl of shikimate-3-phosphate (S3P) to produce enolpyruvyl shikimate-3-phosphate and inorganic phosphate.</text>
</comment>
<dbReference type="GO" id="GO:0009073">
    <property type="term" value="P:aromatic amino acid family biosynthetic process"/>
    <property type="evidence" value="ECO:0007669"/>
    <property type="project" value="UniProtKB-KW"/>
</dbReference>
<feature type="binding site" evidence="9">
    <location>
        <position position="162"/>
    </location>
    <ligand>
        <name>3-phosphoshikimate</name>
        <dbReference type="ChEBI" id="CHEBI:145989"/>
    </ligand>
</feature>
<keyword evidence="5 9" id="KW-0028">Amino-acid biosynthesis</keyword>
<dbReference type="InterPro" id="IPR001986">
    <property type="entry name" value="Enolpyruvate_Tfrase_dom"/>
</dbReference>
<dbReference type="PROSITE" id="PS00104">
    <property type="entry name" value="EPSP_SYNTHASE_1"/>
    <property type="match status" value="1"/>
</dbReference>
<evidence type="ECO:0000256" key="7">
    <source>
        <dbReference type="ARBA" id="ARBA00023141"/>
    </source>
</evidence>
<feature type="active site" description="Proton acceptor" evidence="9">
    <location>
        <position position="308"/>
    </location>
</feature>
<evidence type="ECO:0000313" key="11">
    <source>
        <dbReference type="EMBL" id="UQS86017.1"/>
    </source>
</evidence>
<feature type="binding site" evidence="9">
    <location>
        <position position="335"/>
    </location>
    <ligand>
        <name>3-phosphoshikimate</name>
        <dbReference type="ChEBI" id="CHEBI:145989"/>
    </ligand>
</feature>
<protein>
    <recommendedName>
        <fullName evidence="9">3-phosphoshikimate 1-carboxyvinyltransferase</fullName>
        <ecNumber evidence="9">2.5.1.19</ecNumber>
    </recommendedName>
    <alternativeName>
        <fullName evidence="9">5-enolpyruvylshikimate-3-phosphate synthase</fullName>
        <shortName evidence="9">EPSP synthase</shortName>
        <shortName evidence="9">EPSPS</shortName>
    </alternativeName>
</protein>
<dbReference type="Proteomes" id="UP000831181">
    <property type="component" value="Plasmid p1unnamed"/>
</dbReference>
<dbReference type="InterPro" id="IPR036968">
    <property type="entry name" value="Enolpyruvate_Tfrase_sf"/>
</dbReference>
<evidence type="ECO:0000256" key="5">
    <source>
        <dbReference type="ARBA" id="ARBA00022605"/>
    </source>
</evidence>
<dbReference type="GO" id="GO:0008652">
    <property type="term" value="P:amino acid biosynthetic process"/>
    <property type="evidence" value="ECO:0007669"/>
    <property type="project" value="UniProtKB-KW"/>
</dbReference>
<dbReference type="Pfam" id="PF00275">
    <property type="entry name" value="EPSP_synthase"/>
    <property type="match status" value="1"/>
</dbReference>
<dbReference type="KEGG" id="lbe:MOO44_01475"/>
<keyword evidence="7 9" id="KW-0057">Aromatic amino acid biosynthesis</keyword>
<dbReference type="GO" id="GO:0009423">
    <property type="term" value="P:chorismate biosynthetic process"/>
    <property type="evidence" value="ECO:0007669"/>
    <property type="project" value="UniProtKB-UniRule"/>
</dbReference>
<evidence type="ECO:0000256" key="2">
    <source>
        <dbReference type="ARBA" id="ARBA00004811"/>
    </source>
</evidence>
<dbReference type="PANTHER" id="PTHR21090">
    <property type="entry name" value="AROM/DEHYDROQUINATE SYNTHASE"/>
    <property type="match status" value="1"/>
</dbReference>
<comment type="subunit">
    <text evidence="9">Monomer.</text>
</comment>
<dbReference type="NCBIfam" id="TIGR01356">
    <property type="entry name" value="aroA"/>
    <property type="match status" value="1"/>
</dbReference>
<feature type="binding site" evidence="9">
    <location>
        <position position="117"/>
    </location>
    <ligand>
        <name>phosphoenolpyruvate</name>
        <dbReference type="ChEBI" id="CHEBI:58702"/>
    </ligand>
</feature>
<evidence type="ECO:0000259" key="10">
    <source>
        <dbReference type="Pfam" id="PF00275"/>
    </source>
</evidence>
<dbReference type="GO" id="GO:0005737">
    <property type="term" value="C:cytoplasm"/>
    <property type="evidence" value="ECO:0007669"/>
    <property type="project" value="UniProtKB-SubCell"/>
</dbReference>
<dbReference type="PIRSF" id="PIRSF000505">
    <property type="entry name" value="EPSPS"/>
    <property type="match status" value="1"/>
</dbReference>
<evidence type="ECO:0000256" key="1">
    <source>
        <dbReference type="ARBA" id="ARBA00002174"/>
    </source>
</evidence>
<dbReference type="SUPFAM" id="SSF55205">
    <property type="entry name" value="EPT/RTPC-like"/>
    <property type="match status" value="1"/>
</dbReference>
<evidence type="ECO:0000256" key="6">
    <source>
        <dbReference type="ARBA" id="ARBA00022679"/>
    </source>
</evidence>
<comment type="pathway">
    <text evidence="2 9">Metabolic intermediate biosynthesis; chorismate biosynthesis; chorismate from D-erythrose 4-phosphate and phosphoenolpyruvate: step 6/7.</text>
</comment>
<dbReference type="PROSITE" id="PS00885">
    <property type="entry name" value="EPSP_SYNTHASE_2"/>
    <property type="match status" value="1"/>
</dbReference>
<dbReference type="Gene3D" id="3.65.10.10">
    <property type="entry name" value="Enolpyruvate transferase domain"/>
    <property type="match status" value="2"/>
</dbReference>
<accession>A0A976RQQ5</accession>
<feature type="binding site" evidence="9">
    <location>
        <position position="17"/>
    </location>
    <ligand>
        <name>3-phosphoshikimate</name>
        <dbReference type="ChEBI" id="CHEBI:145989"/>
    </ligand>
</feature>
<name>A0A976RQQ5_9LACO</name>
<dbReference type="FunFam" id="3.65.10.10:FF:000005">
    <property type="entry name" value="3-phosphoshikimate 1-carboxyvinyltransferase"/>
    <property type="match status" value="1"/>
</dbReference>
<comment type="subcellular location">
    <subcellularLocation>
        <location evidence="9">Cytoplasm</location>
    </subcellularLocation>
</comment>
<feature type="binding site" evidence="9">
    <location>
        <position position="18"/>
    </location>
    <ligand>
        <name>3-phosphoshikimate</name>
        <dbReference type="ChEBI" id="CHEBI:145989"/>
    </ligand>
</feature>
<evidence type="ECO:0000256" key="8">
    <source>
        <dbReference type="ARBA" id="ARBA00044633"/>
    </source>
</evidence>
<dbReference type="EC" id="2.5.1.19" evidence="9"/>
<keyword evidence="6 9" id="KW-0808">Transferase</keyword>
<feature type="binding site" evidence="9">
    <location>
        <position position="162"/>
    </location>
    <ligand>
        <name>phosphoenolpyruvate</name>
        <dbReference type="ChEBI" id="CHEBI:58702"/>
    </ligand>
</feature>
<sequence length="423" mass="45375">METNNQLNGTISVPGDKSISHRSIILGAISHGTTTINNFLRSADCLSTMAVFQNLGVKIDEQNQQIKVHGVGINGLKDPSVKLNMGNSGTSTRLISGLLAGQSFSSEVVGDASLSKRPMKRIITPLSEMGAKIHATDNHLPMTIDGSRLHGIEYTMPVASAQVKSAIILAALNADGNTTIIEPVKSRDHTENMLMRFSPNSIEKHANQIIIHPRHSLTGQAITVPGDMSSAAFFLVAAAVIPNSKVTIQNVGINPTRAGIINVLKRAGAKIRIENQTGDAEPSADITVEAGALTPFTVGSDEIPGLVDEVPLLALLAARANGTSKITGAEELRFKESDRLNVIATEFKKLGIAIEELRDGFIIDGSKPWHLVDPNLDSHKDHRIAMTLKIASLLLKQPVTIKDFDCINISYPTFSDDLAKLRS</sequence>
<evidence type="ECO:0000256" key="3">
    <source>
        <dbReference type="ARBA" id="ARBA00009948"/>
    </source>
</evidence>
<dbReference type="InterPro" id="IPR023193">
    <property type="entry name" value="EPSP_synthase_CS"/>
</dbReference>
<dbReference type="RefSeq" id="WP_260115825.1">
    <property type="nucleotide sequence ID" value="NZ_CP093360.1"/>
</dbReference>
<geneLocation type="plasmid" evidence="11 12">
    <name>p1unnamed</name>
</geneLocation>
<dbReference type="EMBL" id="CP093360">
    <property type="protein sequence ID" value="UQS86017.1"/>
    <property type="molecule type" value="Genomic_DNA"/>
</dbReference>
<feature type="binding site" evidence="9">
    <location>
        <position position="383"/>
    </location>
    <ligand>
        <name>phosphoenolpyruvate</name>
        <dbReference type="ChEBI" id="CHEBI:58702"/>
    </ligand>
</feature>
<feature type="domain" description="Enolpyruvate transferase" evidence="10">
    <location>
        <begin position="3"/>
        <end position="418"/>
    </location>
</feature>
<comment type="catalytic activity">
    <reaction evidence="8">
        <text>3-phosphoshikimate + phosphoenolpyruvate = 5-O-(1-carboxyvinyl)-3-phosphoshikimate + phosphate</text>
        <dbReference type="Rhea" id="RHEA:21256"/>
        <dbReference type="ChEBI" id="CHEBI:43474"/>
        <dbReference type="ChEBI" id="CHEBI:57701"/>
        <dbReference type="ChEBI" id="CHEBI:58702"/>
        <dbReference type="ChEBI" id="CHEBI:145989"/>
        <dbReference type="EC" id="2.5.1.19"/>
    </reaction>
    <physiologicalReaction direction="left-to-right" evidence="8">
        <dbReference type="Rhea" id="RHEA:21257"/>
    </physiologicalReaction>
</comment>
<evidence type="ECO:0000313" key="12">
    <source>
        <dbReference type="Proteomes" id="UP000831181"/>
    </source>
</evidence>